<dbReference type="InterPro" id="IPR041413">
    <property type="entry name" value="MLTR_LBD"/>
</dbReference>
<gene>
    <name evidence="2" type="ORF">F6B93_12725</name>
</gene>
<dbReference type="KEGG" id="mspg:F6B93_12725"/>
<name>A0A975PX90_9MYCO</name>
<dbReference type="Gene3D" id="1.10.260.40">
    <property type="entry name" value="lambda repressor-like DNA-binding domains"/>
    <property type="match status" value="1"/>
</dbReference>
<protein>
    <submittedName>
        <fullName evidence="2">Helix-turn-helix domain-containing protein</fullName>
    </submittedName>
</protein>
<dbReference type="InterPro" id="IPR001387">
    <property type="entry name" value="Cro/C1-type_HTH"/>
</dbReference>
<dbReference type="Pfam" id="PF17765">
    <property type="entry name" value="MLTR_LBD"/>
    <property type="match status" value="1"/>
</dbReference>
<dbReference type="GO" id="GO:0003677">
    <property type="term" value="F:DNA binding"/>
    <property type="evidence" value="ECO:0007669"/>
    <property type="project" value="InterPro"/>
</dbReference>
<evidence type="ECO:0000313" key="3">
    <source>
        <dbReference type="Proteomes" id="UP000682202"/>
    </source>
</evidence>
<dbReference type="Gene3D" id="3.30.450.180">
    <property type="match status" value="1"/>
</dbReference>
<dbReference type="CDD" id="cd00093">
    <property type="entry name" value="HTH_XRE"/>
    <property type="match status" value="1"/>
</dbReference>
<feature type="domain" description="HTH cro/C1-type" evidence="1">
    <location>
        <begin position="1"/>
        <end position="46"/>
    </location>
</feature>
<dbReference type="EMBL" id="CP046600">
    <property type="protein sequence ID" value="QUR67857.1"/>
    <property type="molecule type" value="Genomic_DNA"/>
</dbReference>
<proteinExistence type="predicted"/>
<accession>A0A975PX90</accession>
<evidence type="ECO:0000313" key="2">
    <source>
        <dbReference type="EMBL" id="QUR67857.1"/>
    </source>
</evidence>
<organism evidence="2 3">
    <name type="scientific">Mycobacterium spongiae</name>
    <dbReference type="NCBI Taxonomy" id="886343"/>
    <lineage>
        <taxon>Bacteria</taxon>
        <taxon>Bacillati</taxon>
        <taxon>Actinomycetota</taxon>
        <taxon>Actinomycetes</taxon>
        <taxon>Mycobacteriales</taxon>
        <taxon>Mycobacteriaceae</taxon>
        <taxon>Mycobacterium</taxon>
    </lineage>
</organism>
<dbReference type="SUPFAM" id="SSF47413">
    <property type="entry name" value="lambda repressor-like DNA-binding domains"/>
    <property type="match status" value="1"/>
</dbReference>
<evidence type="ECO:0000259" key="1">
    <source>
        <dbReference type="PROSITE" id="PS50943"/>
    </source>
</evidence>
<dbReference type="PANTHER" id="PTHR35010">
    <property type="entry name" value="BLL4672 PROTEIN-RELATED"/>
    <property type="match status" value="1"/>
</dbReference>
<sequence length="247" mass="27130">MSQLMLAAEAQTTPRHISFLETGRSRPTGAMVIRLCDALGVQLRERNQLLLGAGLSPHYPEEPFDAPRYRPARAAINRLLSAHEPYAAVVLSRDWLVIEANRGAERLFGADLTGVNMMTWLYDRGDPHETIANWPEVARATVARLRAEVAQFPLDKSLSTALAAVQSSVGELDSAEATADLVVCPWFRTPDGIVRTMVLAARFDNAVDITLADLRVELIYPLDDEADAFFRATKNRPPPTSEPLGGP</sequence>
<reference evidence="2" key="1">
    <citation type="submission" date="2019-12" db="EMBL/GenBank/DDBJ databases">
        <title>Mycobacterium spongiae sp. nov.</title>
        <authorList>
            <person name="Stinear T."/>
        </authorList>
    </citation>
    <scope>NUCLEOTIDE SEQUENCE</scope>
    <source>
        <strain evidence="2">FSD4b-SM</strain>
    </source>
</reference>
<dbReference type="Pfam" id="PF01381">
    <property type="entry name" value="HTH_3"/>
    <property type="match status" value="1"/>
</dbReference>
<dbReference type="PROSITE" id="PS50943">
    <property type="entry name" value="HTH_CROC1"/>
    <property type="match status" value="1"/>
</dbReference>
<dbReference type="Proteomes" id="UP000682202">
    <property type="component" value="Chromosome"/>
</dbReference>
<keyword evidence="3" id="KW-1185">Reference proteome</keyword>
<dbReference type="AlphaFoldDB" id="A0A975PX90"/>
<dbReference type="PANTHER" id="PTHR35010:SF4">
    <property type="entry name" value="BLL5781 PROTEIN"/>
    <property type="match status" value="1"/>
</dbReference>
<dbReference type="InterPro" id="IPR010982">
    <property type="entry name" value="Lambda_DNA-bd_dom_sf"/>
</dbReference>